<proteinExistence type="predicted"/>
<organism evidence="1 2">
    <name type="scientific">Pseudocercospora fijiensis (strain CIRAD86)</name>
    <name type="common">Black leaf streak disease fungus</name>
    <name type="synonym">Mycosphaerella fijiensis</name>
    <dbReference type="NCBI Taxonomy" id="383855"/>
    <lineage>
        <taxon>Eukaryota</taxon>
        <taxon>Fungi</taxon>
        <taxon>Dikarya</taxon>
        <taxon>Ascomycota</taxon>
        <taxon>Pezizomycotina</taxon>
        <taxon>Dothideomycetes</taxon>
        <taxon>Dothideomycetidae</taxon>
        <taxon>Mycosphaerellales</taxon>
        <taxon>Mycosphaerellaceae</taxon>
        <taxon>Pseudocercospora</taxon>
    </lineage>
</organism>
<evidence type="ECO:0000313" key="2">
    <source>
        <dbReference type="Proteomes" id="UP000016932"/>
    </source>
</evidence>
<evidence type="ECO:0000313" key="1">
    <source>
        <dbReference type="EMBL" id="EME89716.1"/>
    </source>
</evidence>
<reference evidence="1 2" key="1">
    <citation type="journal article" date="2012" name="PLoS Pathog.">
        <title>Diverse lifestyles and strategies of plant pathogenesis encoded in the genomes of eighteen Dothideomycetes fungi.</title>
        <authorList>
            <person name="Ohm R.A."/>
            <person name="Feau N."/>
            <person name="Henrissat B."/>
            <person name="Schoch C.L."/>
            <person name="Horwitz B.A."/>
            <person name="Barry K.W."/>
            <person name="Condon B.J."/>
            <person name="Copeland A.C."/>
            <person name="Dhillon B."/>
            <person name="Glaser F."/>
            <person name="Hesse C.N."/>
            <person name="Kosti I."/>
            <person name="LaButti K."/>
            <person name="Lindquist E.A."/>
            <person name="Lucas S."/>
            <person name="Salamov A.A."/>
            <person name="Bradshaw R.E."/>
            <person name="Ciuffetti L."/>
            <person name="Hamelin R.C."/>
            <person name="Kema G.H.J."/>
            <person name="Lawrence C."/>
            <person name="Scott J.A."/>
            <person name="Spatafora J.W."/>
            <person name="Turgeon B.G."/>
            <person name="de Wit P.J.G.M."/>
            <person name="Zhong S."/>
            <person name="Goodwin S.B."/>
            <person name="Grigoriev I.V."/>
        </authorList>
    </citation>
    <scope>NUCLEOTIDE SEQUENCE [LARGE SCALE GENOMIC DNA]</scope>
    <source>
        <strain evidence="1 2">CIRAD86</strain>
    </source>
</reference>
<dbReference type="RefSeq" id="XP_007922235.1">
    <property type="nucleotide sequence ID" value="XM_007924044.1"/>
</dbReference>
<dbReference type="VEuPathDB" id="FungiDB:MYCFIDRAFT_171126"/>
<dbReference type="KEGG" id="pfj:MYCFIDRAFT_171126"/>
<sequence>MYNTSLAANRGPLSWGEHVQSKGRKIAEMADREAREAFLPPHLTRNNLRAGLAAIYVGHGSRSTLVPHPASSRTRRGVLKWTLTSLTMATSGNNHGLLYARSSIYEAKQGCMATILHRQYEHSGALRTGNAKN</sequence>
<dbReference type="EMBL" id="KB446555">
    <property type="protein sequence ID" value="EME89716.1"/>
    <property type="molecule type" value="Genomic_DNA"/>
</dbReference>
<keyword evidence="2" id="KW-1185">Reference proteome</keyword>
<protein>
    <submittedName>
        <fullName evidence="1">Uncharacterized protein</fullName>
    </submittedName>
</protein>
<gene>
    <name evidence="1" type="ORF">MYCFIDRAFT_171126</name>
</gene>
<dbReference type="HOGENOM" id="CLU_1907597_0_0_1"/>
<name>N1QBX9_PSEFD</name>
<dbReference type="AlphaFoldDB" id="N1QBX9"/>
<dbReference type="Proteomes" id="UP000016932">
    <property type="component" value="Unassembled WGS sequence"/>
</dbReference>
<accession>N1QBX9</accession>
<dbReference type="GeneID" id="19332589"/>